<dbReference type="SUPFAM" id="SSF48403">
    <property type="entry name" value="Ankyrin repeat"/>
    <property type="match status" value="1"/>
</dbReference>
<dbReference type="Pfam" id="PF13637">
    <property type="entry name" value="Ank_4"/>
    <property type="match status" value="1"/>
</dbReference>
<feature type="region of interest" description="Disordered" evidence="4">
    <location>
        <begin position="206"/>
        <end position="262"/>
    </location>
</feature>
<feature type="repeat" description="ANK" evidence="3">
    <location>
        <begin position="18"/>
        <end position="50"/>
    </location>
</feature>
<evidence type="ECO:0000256" key="3">
    <source>
        <dbReference type="PROSITE-ProRule" id="PRU00023"/>
    </source>
</evidence>
<dbReference type="InterPro" id="IPR036770">
    <property type="entry name" value="Ankyrin_rpt-contain_sf"/>
</dbReference>
<evidence type="ECO:0000256" key="1">
    <source>
        <dbReference type="ARBA" id="ARBA00022737"/>
    </source>
</evidence>
<evidence type="ECO:0000313" key="6">
    <source>
        <dbReference type="Proteomes" id="UP001642484"/>
    </source>
</evidence>
<evidence type="ECO:0000256" key="4">
    <source>
        <dbReference type="SAM" id="MobiDB-lite"/>
    </source>
</evidence>
<dbReference type="PROSITE" id="PS50297">
    <property type="entry name" value="ANK_REP_REGION"/>
    <property type="match status" value="2"/>
</dbReference>
<dbReference type="Pfam" id="PF12796">
    <property type="entry name" value="Ank_2"/>
    <property type="match status" value="2"/>
</dbReference>
<protein>
    <submittedName>
        <fullName evidence="5">Uncharacterized protein</fullName>
    </submittedName>
</protein>
<evidence type="ECO:0000313" key="5">
    <source>
        <dbReference type="EMBL" id="CAK9057654.1"/>
    </source>
</evidence>
<dbReference type="PROSITE" id="PS50088">
    <property type="entry name" value="ANK_REPEAT"/>
    <property type="match status" value="2"/>
</dbReference>
<evidence type="ECO:0000256" key="2">
    <source>
        <dbReference type="ARBA" id="ARBA00023043"/>
    </source>
</evidence>
<accession>A0ABP0N5M5</accession>
<proteinExistence type="predicted"/>
<gene>
    <name evidence="5" type="ORF">CCMP2556_LOCUS28437</name>
</gene>
<dbReference type="PANTHER" id="PTHR24126:SF14">
    <property type="entry name" value="ANK_REP_REGION DOMAIN-CONTAINING PROTEIN"/>
    <property type="match status" value="1"/>
</dbReference>
<name>A0ABP0N5M5_9DINO</name>
<organism evidence="5 6">
    <name type="scientific">Durusdinium trenchii</name>
    <dbReference type="NCBI Taxonomy" id="1381693"/>
    <lineage>
        <taxon>Eukaryota</taxon>
        <taxon>Sar</taxon>
        <taxon>Alveolata</taxon>
        <taxon>Dinophyceae</taxon>
        <taxon>Suessiales</taxon>
        <taxon>Symbiodiniaceae</taxon>
        <taxon>Durusdinium</taxon>
    </lineage>
</organism>
<comment type="caution">
    <text evidence="5">The sequence shown here is derived from an EMBL/GenBank/DDBJ whole genome shotgun (WGS) entry which is preliminary data.</text>
</comment>
<keyword evidence="6" id="KW-1185">Reference proteome</keyword>
<dbReference type="Proteomes" id="UP001642484">
    <property type="component" value="Unassembled WGS sequence"/>
</dbReference>
<feature type="repeat" description="ANK" evidence="3">
    <location>
        <begin position="85"/>
        <end position="117"/>
    </location>
</feature>
<dbReference type="PANTHER" id="PTHR24126">
    <property type="entry name" value="ANKYRIN REPEAT, PH AND SEC7 DOMAIN CONTAINING PROTEIN SECG-RELATED"/>
    <property type="match status" value="1"/>
</dbReference>
<keyword evidence="1" id="KW-0677">Repeat</keyword>
<dbReference type="InterPro" id="IPR002110">
    <property type="entry name" value="Ankyrin_rpt"/>
</dbReference>
<dbReference type="Gene3D" id="1.25.40.20">
    <property type="entry name" value="Ankyrin repeat-containing domain"/>
    <property type="match status" value="3"/>
</dbReference>
<keyword evidence="2 3" id="KW-0040">ANK repeat</keyword>
<reference evidence="5 6" key="1">
    <citation type="submission" date="2024-02" db="EMBL/GenBank/DDBJ databases">
        <authorList>
            <person name="Chen Y."/>
            <person name="Shah S."/>
            <person name="Dougan E. K."/>
            <person name="Thang M."/>
            <person name="Chan C."/>
        </authorList>
    </citation>
    <scope>NUCLEOTIDE SEQUENCE [LARGE SCALE GENOMIC DNA]</scope>
</reference>
<dbReference type="EMBL" id="CAXAMN010021295">
    <property type="protein sequence ID" value="CAK9057654.1"/>
    <property type="molecule type" value="Genomic_DNA"/>
</dbReference>
<dbReference type="SMART" id="SM00248">
    <property type="entry name" value="ANK"/>
    <property type="match status" value="6"/>
</dbReference>
<sequence length="262" mass="28473">MTRLLLAFHADVDQLDATRRAPLHHAAAAGHIAVARALVQNRATLELQDEEGESPLHLAARPKRALSLAALLSASPSALVLRNARGEEPLQAMATRGRAQLVRLLLARRADPNATDDRSWTPLTSAAARGHRSAVLALLAASSTAKRSAGPLGAAARAGHSEVVKLLLEHHFDPEEPFEGFLPLQWAEAAQHTNVLELLTSTRLSKLSNSQGMPGRPPRKQKRPYHEWRPARPPSLESTTRRPSTPEDPETIRFSRTPRSGG</sequence>